<dbReference type="GO" id="GO:0016787">
    <property type="term" value="F:hydrolase activity"/>
    <property type="evidence" value="ECO:0007669"/>
    <property type="project" value="UniProtKB-KW"/>
</dbReference>
<dbReference type="Proteomes" id="UP001239215">
    <property type="component" value="Unassembled WGS sequence"/>
</dbReference>
<dbReference type="PANTHER" id="PTHR14859">
    <property type="entry name" value="CALCOFLUOR WHITE HYPERSENSITIVE PROTEIN PRECURSOR"/>
    <property type="match status" value="1"/>
</dbReference>
<dbReference type="InterPro" id="IPR036691">
    <property type="entry name" value="Endo/exonu/phosph_ase_sf"/>
</dbReference>
<dbReference type="InterPro" id="IPR005135">
    <property type="entry name" value="Endo/exonuclease/phosphatase"/>
</dbReference>
<feature type="region of interest" description="Disordered" evidence="1">
    <location>
        <begin position="280"/>
        <end position="303"/>
    </location>
</feature>
<dbReference type="AlphaFoldDB" id="A0AAJ1U4Z6"/>
<organism evidence="3 4">
    <name type="scientific">Nocardioides zeae</name>
    <dbReference type="NCBI Taxonomy" id="1457234"/>
    <lineage>
        <taxon>Bacteria</taxon>
        <taxon>Bacillati</taxon>
        <taxon>Actinomycetota</taxon>
        <taxon>Actinomycetes</taxon>
        <taxon>Propionibacteriales</taxon>
        <taxon>Nocardioidaceae</taxon>
        <taxon>Nocardioides</taxon>
    </lineage>
</organism>
<keyword evidence="3" id="KW-0378">Hydrolase</keyword>
<dbReference type="GO" id="GO:0004519">
    <property type="term" value="F:endonuclease activity"/>
    <property type="evidence" value="ECO:0007669"/>
    <property type="project" value="UniProtKB-KW"/>
</dbReference>
<dbReference type="RefSeq" id="WP_307202022.1">
    <property type="nucleotide sequence ID" value="NZ_JAUTAN010000001.1"/>
</dbReference>
<keyword evidence="3" id="KW-0255">Endonuclease</keyword>
<evidence type="ECO:0000259" key="2">
    <source>
        <dbReference type="Pfam" id="PF03372"/>
    </source>
</evidence>
<dbReference type="Pfam" id="PF03372">
    <property type="entry name" value="Exo_endo_phos"/>
    <property type="match status" value="1"/>
</dbReference>
<sequence>MTVGGSRPFTVATANAASGRDRRGRTDAASWAHWSDAAAALDVDVLAVQEVDHRLPRSGEVDQTSVLAARLSGDGPAWAARFAAAVHGTPGTSAGFRPARPVVGDRPDAPSYGIALLSRHPITAWRELRLGPSRVRLPMPLPPGAGRRVLWVPDEPRVVLAAVVAAPGGPVSVVTTHLSFAPLRARAQLRDVVQWCADLPRPLVLLGDLNLPPRLVSSPGAPALRAPTHPAHRPRVQLDHVLLDDPAGRYVVGDAATYCVADSDHLAVRVELRPPQPIAAAAARPAVRPENRHPPRNVPSSAL</sequence>
<dbReference type="EMBL" id="JAUTAN010000001">
    <property type="protein sequence ID" value="MDQ1105618.1"/>
    <property type="molecule type" value="Genomic_DNA"/>
</dbReference>
<name>A0AAJ1U4Z6_9ACTN</name>
<comment type="caution">
    <text evidence="3">The sequence shown here is derived from an EMBL/GenBank/DDBJ whole genome shotgun (WGS) entry which is preliminary data.</text>
</comment>
<dbReference type="SUPFAM" id="SSF56219">
    <property type="entry name" value="DNase I-like"/>
    <property type="match status" value="1"/>
</dbReference>
<dbReference type="GO" id="GO:0016020">
    <property type="term" value="C:membrane"/>
    <property type="evidence" value="ECO:0007669"/>
    <property type="project" value="GOC"/>
</dbReference>
<dbReference type="InterPro" id="IPR051916">
    <property type="entry name" value="GPI-anchor_lipid_remodeler"/>
</dbReference>
<evidence type="ECO:0000313" key="4">
    <source>
        <dbReference type="Proteomes" id="UP001239215"/>
    </source>
</evidence>
<gene>
    <name evidence="3" type="ORF">QE405_002902</name>
</gene>
<evidence type="ECO:0000256" key="1">
    <source>
        <dbReference type="SAM" id="MobiDB-lite"/>
    </source>
</evidence>
<keyword evidence="3" id="KW-0540">Nuclease</keyword>
<proteinExistence type="predicted"/>
<accession>A0AAJ1U4Z6</accession>
<feature type="domain" description="Endonuclease/exonuclease/phosphatase" evidence="2">
    <location>
        <begin position="12"/>
        <end position="265"/>
    </location>
</feature>
<dbReference type="GO" id="GO:0006506">
    <property type="term" value="P:GPI anchor biosynthetic process"/>
    <property type="evidence" value="ECO:0007669"/>
    <property type="project" value="TreeGrafter"/>
</dbReference>
<dbReference type="Gene3D" id="3.60.10.10">
    <property type="entry name" value="Endonuclease/exonuclease/phosphatase"/>
    <property type="match status" value="1"/>
</dbReference>
<reference evidence="3" key="1">
    <citation type="submission" date="2023-07" db="EMBL/GenBank/DDBJ databases">
        <title>Functional and genomic diversity of the sorghum phyllosphere microbiome.</title>
        <authorList>
            <person name="Shade A."/>
        </authorList>
    </citation>
    <scope>NUCLEOTIDE SEQUENCE</scope>
    <source>
        <strain evidence="3">SORGH_AS_1067</strain>
    </source>
</reference>
<evidence type="ECO:0000313" key="3">
    <source>
        <dbReference type="EMBL" id="MDQ1105618.1"/>
    </source>
</evidence>
<protein>
    <submittedName>
        <fullName evidence="3">Endonuclease/exonuclease/phosphatase family metal-dependent hydrolase</fullName>
    </submittedName>
</protein>
<dbReference type="PANTHER" id="PTHR14859:SF15">
    <property type="entry name" value="ENDONUCLEASE_EXONUCLEASE_PHOSPHATASE DOMAIN-CONTAINING PROTEIN"/>
    <property type="match status" value="1"/>
</dbReference>